<keyword evidence="3 6" id="KW-0812">Transmembrane</keyword>
<feature type="transmembrane region" description="Helical" evidence="6">
    <location>
        <begin position="339"/>
        <end position="358"/>
    </location>
</feature>
<feature type="transmembrane region" description="Helical" evidence="6">
    <location>
        <begin position="370"/>
        <end position="392"/>
    </location>
</feature>
<evidence type="ECO:0000256" key="5">
    <source>
        <dbReference type="ARBA" id="ARBA00023136"/>
    </source>
</evidence>
<feature type="transmembrane region" description="Helical" evidence="6">
    <location>
        <begin position="312"/>
        <end position="332"/>
    </location>
</feature>
<comment type="caution">
    <text evidence="8">The sequence shown here is derived from an EMBL/GenBank/DDBJ whole genome shotgun (WGS) entry which is preliminary data.</text>
</comment>
<dbReference type="InterPro" id="IPR044770">
    <property type="entry name" value="MFS_spinster-like"/>
</dbReference>
<dbReference type="PANTHER" id="PTHR23505">
    <property type="entry name" value="SPINSTER"/>
    <property type="match status" value="1"/>
</dbReference>
<reference evidence="8 9" key="1">
    <citation type="submission" date="2020-08" db="EMBL/GenBank/DDBJ databases">
        <title>Genome public.</title>
        <authorList>
            <person name="Liu C."/>
            <person name="Sun Q."/>
        </authorList>
    </citation>
    <scope>NUCLEOTIDE SEQUENCE [LARGE SCALE GENOMIC DNA]</scope>
    <source>
        <strain evidence="8 9">NSJ-66</strain>
    </source>
</reference>
<evidence type="ECO:0000259" key="7">
    <source>
        <dbReference type="PROSITE" id="PS50850"/>
    </source>
</evidence>
<keyword evidence="5 6" id="KW-0472">Membrane</keyword>
<feature type="transmembrane region" description="Helical" evidence="6">
    <location>
        <begin position="257"/>
        <end position="278"/>
    </location>
</feature>
<accession>A0ABR7HCZ8</accession>
<feature type="transmembrane region" description="Helical" evidence="6">
    <location>
        <begin position="6"/>
        <end position="25"/>
    </location>
</feature>
<dbReference type="Proteomes" id="UP000634672">
    <property type="component" value="Unassembled WGS sequence"/>
</dbReference>
<feature type="transmembrane region" description="Helical" evidence="6">
    <location>
        <begin position="216"/>
        <end position="237"/>
    </location>
</feature>
<dbReference type="PANTHER" id="PTHR23505:SF79">
    <property type="entry name" value="PROTEIN SPINSTER"/>
    <property type="match status" value="1"/>
</dbReference>
<evidence type="ECO:0000256" key="1">
    <source>
        <dbReference type="ARBA" id="ARBA00004651"/>
    </source>
</evidence>
<dbReference type="Pfam" id="PF07690">
    <property type="entry name" value="MFS_1"/>
    <property type="match status" value="1"/>
</dbReference>
<name>A0ABR7HCZ8_9FIRM</name>
<keyword evidence="9" id="KW-1185">Reference proteome</keyword>
<evidence type="ECO:0000256" key="6">
    <source>
        <dbReference type="SAM" id="Phobius"/>
    </source>
</evidence>
<organism evidence="8 9">
    <name type="scientific">Hungatella hominis</name>
    <dbReference type="NCBI Taxonomy" id="2763050"/>
    <lineage>
        <taxon>Bacteria</taxon>
        <taxon>Bacillati</taxon>
        <taxon>Bacillota</taxon>
        <taxon>Clostridia</taxon>
        <taxon>Lachnospirales</taxon>
        <taxon>Lachnospiraceae</taxon>
        <taxon>Hungatella</taxon>
    </lineage>
</organism>
<proteinExistence type="predicted"/>
<protein>
    <submittedName>
        <fullName evidence="8">MFS transporter</fullName>
    </submittedName>
</protein>
<comment type="subcellular location">
    <subcellularLocation>
        <location evidence="1">Cell membrane</location>
        <topology evidence="1">Multi-pass membrane protein</topology>
    </subcellularLocation>
</comment>
<feature type="transmembrane region" description="Helical" evidence="6">
    <location>
        <begin position="163"/>
        <end position="183"/>
    </location>
</feature>
<evidence type="ECO:0000256" key="3">
    <source>
        <dbReference type="ARBA" id="ARBA00022692"/>
    </source>
</evidence>
<dbReference type="Gene3D" id="1.20.1250.20">
    <property type="entry name" value="MFS general substrate transporter like domains"/>
    <property type="match status" value="2"/>
</dbReference>
<evidence type="ECO:0000256" key="4">
    <source>
        <dbReference type="ARBA" id="ARBA00022989"/>
    </source>
</evidence>
<dbReference type="InterPro" id="IPR011701">
    <property type="entry name" value="MFS"/>
</dbReference>
<feature type="domain" description="Major facilitator superfamily (MFS) profile" evidence="7">
    <location>
        <begin position="10"/>
        <end position="397"/>
    </location>
</feature>
<dbReference type="EMBL" id="JACOPB010000015">
    <property type="protein sequence ID" value="MBC5711029.1"/>
    <property type="molecule type" value="Genomic_DNA"/>
</dbReference>
<evidence type="ECO:0000256" key="2">
    <source>
        <dbReference type="ARBA" id="ARBA00022448"/>
    </source>
</evidence>
<keyword evidence="4 6" id="KW-1133">Transmembrane helix</keyword>
<keyword evidence="2" id="KW-0813">Transport</keyword>
<dbReference type="SUPFAM" id="SSF103473">
    <property type="entry name" value="MFS general substrate transporter"/>
    <property type="match status" value="1"/>
</dbReference>
<dbReference type="InterPro" id="IPR020846">
    <property type="entry name" value="MFS_dom"/>
</dbReference>
<evidence type="ECO:0000313" key="8">
    <source>
        <dbReference type="EMBL" id="MBC5711029.1"/>
    </source>
</evidence>
<sequence>MKLTKNQWIVFGVICFIGIFANLDKSMIGFTADKLISTYGFTKTQMGNLSSVFYVSFILVTIPGGWLVDRFGYKQFVVISLALLTVFSFLFGSVTGLGAIVLLRFMVGFGQAGYTNGAPKIISEHYQSDQCAKVQSFVVATAGIGGILASTVGESMINSNWHYAYYFLSAGYLVALLAVIFLMKDNFKDKGAGNAVVKAPQQKAGFFDAWKNKNTLLLALAVLFSNLVGVAMLFWLPNVLRINFNVENQGTLSKIMVAFYIIMTIAMASSGSIITKFFKGKELKFIFVSSILTAVCLVVFITAPIYMLAIGALYVSVFTMMLAFSALLSVPYQLVPKQIIGAAFAVLNIGAFVGGIISPQLVSLFAQPTSYLYSFICLSVCMIISGACALFVKKPVEIVGGTENE</sequence>
<evidence type="ECO:0000313" key="9">
    <source>
        <dbReference type="Proteomes" id="UP000634672"/>
    </source>
</evidence>
<feature type="transmembrane region" description="Helical" evidence="6">
    <location>
        <begin position="78"/>
        <end position="103"/>
    </location>
</feature>
<dbReference type="InterPro" id="IPR036259">
    <property type="entry name" value="MFS_trans_sf"/>
</dbReference>
<feature type="transmembrane region" description="Helical" evidence="6">
    <location>
        <begin position="285"/>
        <end position="306"/>
    </location>
</feature>
<gene>
    <name evidence="8" type="ORF">H8S75_24125</name>
</gene>
<dbReference type="RefSeq" id="WP_187023730.1">
    <property type="nucleotide sequence ID" value="NZ_JACOPB010000015.1"/>
</dbReference>
<feature type="transmembrane region" description="Helical" evidence="6">
    <location>
        <begin position="46"/>
        <end position="66"/>
    </location>
</feature>
<dbReference type="PROSITE" id="PS50850">
    <property type="entry name" value="MFS"/>
    <property type="match status" value="1"/>
</dbReference>